<feature type="domain" description="Glucose-6-phosphate dehydrogenase C-terminal" evidence="10">
    <location>
        <begin position="217"/>
        <end position="502"/>
    </location>
</feature>
<dbReference type="GO" id="GO:0006006">
    <property type="term" value="P:glucose metabolic process"/>
    <property type="evidence" value="ECO:0007669"/>
    <property type="project" value="UniProtKB-KW"/>
</dbReference>
<proteinExistence type="inferred from homology"/>
<dbReference type="SUPFAM" id="SSF51735">
    <property type="entry name" value="NAD(P)-binding Rossmann-fold domains"/>
    <property type="match status" value="1"/>
</dbReference>
<keyword evidence="5 8" id="KW-0521">NADP</keyword>
<evidence type="ECO:0000259" key="9">
    <source>
        <dbReference type="Pfam" id="PF00479"/>
    </source>
</evidence>
<dbReference type="Pfam" id="PF02781">
    <property type="entry name" value="G6PD_C"/>
    <property type="match status" value="1"/>
</dbReference>
<feature type="domain" description="Glucose-6-phosphate dehydrogenase NAD-binding" evidence="9">
    <location>
        <begin position="17"/>
        <end position="200"/>
    </location>
</feature>
<dbReference type="GO" id="GO:0009051">
    <property type="term" value="P:pentose-phosphate shunt, oxidative branch"/>
    <property type="evidence" value="ECO:0007669"/>
    <property type="project" value="TreeGrafter"/>
</dbReference>
<dbReference type="PRINTS" id="PR00079">
    <property type="entry name" value="G6PDHDRGNASE"/>
</dbReference>
<evidence type="ECO:0000256" key="4">
    <source>
        <dbReference type="ARBA" id="ARBA00022526"/>
    </source>
</evidence>
<dbReference type="SUPFAM" id="SSF55347">
    <property type="entry name" value="Glyceraldehyde-3-phosphate dehydrogenase-like, C-terminal domain"/>
    <property type="match status" value="1"/>
</dbReference>
<evidence type="ECO:0000256" key="8">
    <source>
        <dbReference type="RuleBase" id="RU362120"/>
    </source>
</evidence>
<dbReference type="NCBIfam" id="TIGR00871">
    <property type="entry name" value="zwf"/>
    <property type="match status" value="1"/>
</dbReference>
<dbReference type="EMBL" id="AB794379">
    <property type="protein sequence ID" value="BAM85923.1"/>
    <property type="molecule type" value="Genomic_DNA"/>
</dbReference>
<dbReference type="InterPro" id="IPR022674">
    <property type="entry name" value="G6P_DH_NAD-bd"/>
</dbReference>
<accession>M1VQH1</accession>
<dbReference type="PIRSF" id="PIRSF000110">
    <property type="entry name" value="G6PD"/>
    <property type="match status" value="1"/>
</dbReference>
<organism evidence="11">
    <name type="scientific">Filobasidium uniguttulatum</name>
    <dbReference type="NCBI Taxonomy" id="5212"/>
    <lineage>
        <taxon>Eukaryota</taxon>
        <taxon>Fungi</taxon>
        <taxon>Dikarya</taxon>
        <taxon>Basidiomycota</taxon>
        <taxon>Agaricomycotina</taxon>
        <taxon>Tremellomycetes</taxon>
        <taxon>Filobasidiales</taxon>
        <taxon>Filobasidiaceae</taxon>
        <taxon>Filobasidium</taxon>
    </lineage>
</organism>
<dbReference type="Gene3D" id="3.30.360.10">
    <property type="entry name" value="Dihydrodipicolinate Reductase, domain 2"/>
    <property type="match status" value="1"/>
</dbReference>
<keyword evidence="4 8" id="KW-0313">Glucose metabolism</keyword>
<dbReference type="InterPro" id="IPR022675">
    <property type="entry name" value="G6P_DH_C"/>
</dbReference>
<dbReference type="Pfam" id="PF00479">
    <property type="entry name" value="G6PD_N"/>
    <property type="match status" value="1"/>
</dbReference>
<dbReference type="UniPathway" id="UPA00115">
    <property type="reaction ID" value="UER00408"/>
</dbReference>
<keyword evidence="6 8" id="KW-0560">Oxidoreductase</keyword>
<comment type="catalytic activity">
    <reaction evidence="8">
        <text>D-glucose 6-phosphate + NADP(+) = 6-phospho-D-glucono-1,5-lactone + NADPH + H(+)</text>
        <dbReference type="Rhea" id="RHEA:15841"/>
        <dbReference type="ChEBI" id="CHEBI:15378"/>
        <dbReference type="ChEBI" id="CHEBI:57783"/>
        <dbReference type="ChEBI" id="CHEBI:57955"/>
        <dbReference type="ChEBI" id="CHEBI:58349"/>
        <dbReference type="ChEBI" id="CHEBI:61548"/>
        <dbReference type="EC" id="1.1.1.49"/>
    </reaction>
</comment>
<dbReference type="GO" id="GO:0004345">
    <property type="term" value="F:glucose-6-phosphate dehydrogenase activity"/>
    <property type="evidence" value="ECO:0007669"/>
    <property type="project" value="UniProtKB-EC"/>
</dbReference>
<name>M1VQH1_9TREE</name>
<dbReference type="GO" id="GO:0005829">
    <property type="term" value="C:cytosol"/>
    <property type="evidence" value="ECO:0007669"/>
    <property type="project" value="TreeGrafter"/>
</dbReference>
<comment type="function">
    <text evidence="8">Catalyzes the rate-limiting step of the oxidative pentose-phosphate pathway, which represents a route for the dissimilation of carbohydrates besides glycolysis.</text>
</comment>
<sequence length="508" mass="58119">MSSTEFQHEIKDQCFIVVFGASGDLAKKMTFPSLYQLFSLDLLPKRTKIVGYARSKMDNEKFMDQYVGGLPKDADKKKVEEFKKLAEYVQGAYDEDEAFQKLEKDLQETADKEMDGKAHRVYYLAVPPSQFTSLAHMLAKNNKPKDGDKSKVLSSRLVIEKPFGKDSDSSLKMMKDIYAAGWKDEEMYRVDHFAAVETVKQMPYLIFANPHPISPKTLLNKENVKAVMIELKETFGCEGRGGYFDEFGIVRDVLQNHFLQVVSMLAMDRPKSLDGDHLRDEKVKVLKAIPTFDPKDESKYILGQYTKSEDGSKPGYLDDDSVENKESRTGTFAEMVLTVDNDRWKGVPWILKSAKAIEEDICRVIVQLKHSDDDGNFESLYKDTKPTALVFELFEPKKVYFSINSRKPGFIGGPTRSKIMLDWDTEEAQKEGKSLDPYSVVIGEALRGRESNFVREDELEESWRIFTPFLHYQEENKGPKPTPYAYGSEGPEQFKEFEKRFGYTAGLQ</sequence>
<dbReference type="GO" id="GO:0050661">
    <property type="term" value="F:NADP binding"/>
    <property type="evidence" value="ECO:0007669"/>
    <property type="project" value="InterPro"/>
</dbReference>
<comment type="similarity">
    <text evidence="8">Belongs to the glucose-6-phosphate dehydrogenase family.</text>
</comment>
<evidence type="ECO:0000259" key="10">
    <source>
        <dbReference type="Pfam" id="PF02781"/>
    </source>
</evidence>
<dbReference type="InterPro" id="IPR001282">
    <property type="entry name" value="G6P_DH"/>
</dbReference>
<dbReference type="EC" id="1.1.1.49" evidence="2 8"/>
<evidence type="ECO:0000256" key="3">
    <source>
        <dbReference type="ARBA" id="ARBA00020444"/>
    </source>
</evidence>
<dbReference type="AlphaFoldDB" id="M1VQH1"/>
<evidence type="ECO:0000256" key="5">
    <source>
        <dbReference type="ARBA" id="ARBA00022857"/>
    </source>
</evidence>
<protein>
    <recommendedName>
        <fullName evidence="3 8">Glucose-6-phosphate 1-dehydrogenase</fullName>
        <ecNumber evidence="2 8">1.1.1.49</ecNumber>
    </recommendedName>
</protein>
<dbReference type="Gene3D" id="3.40.50.720">
    <property type="entry name" value="NAD(P)-binding Rossmann-like Domain"/>
    <property type="match status" value="1"/>
</dbReference>
<evidence type="ECO:0000256" key="6">
    <source>
        <dbReference type="ARBA" id="ARBA00023002"/>
    </source>
</evidence>
<dbReference type="PANTHER" id="PTHR23429:SF0">
    <property type="entry name" value="GLUCOSE-6-PHOSPHATE 1-DEHYDROGENASE"/>
    <property type="match status" value="1"/>
</dbReference>
<reference evidence="11" key="1">
    <citation type="submission" date="2013-02" db="EMBL/GenBank/DDBJ databases">
        <title>A multi-enzymatic deracemization system via stereo-inversion for production of chiral alcohols.</title>
        <authorList>
            <person name="Iwasaki A."/>
            <person name="Washida M."/>
            <person name="Yasohara Y."/>
            <person name="Hasegawa J."/>
        </authorList>
    </citation>
    <scope>NUCLEOTIDE SEQUENCE</scope>
    <source>
        <strain evidence="11">JCM 3687</strain>
    </source>
</reference>
<dbReference type="HAMAP" id="MF_00966">
    <property type="entry name" value="G6PD"/>
    <property type="match status" value="1"/>
</dbReference>
<evidence type="ECO:0000256" key="1">
    <source>
        <dbReference type="ARBA" id="ARBA00004937"/>
    </source>
</evidence>
<comment type="pathway">
    <text evidence="1 8">Carbohydrate degradation; pentose phosphate pathway; D-ribulose 5-phosphate from D-glucose 6-phosphate (oxidative stage): step 1/3.</text>
</comment>
<keyword evidence="7 8" id="KW-0119">Carbohydrate metabolism</keyword>
<evidence type="ECO:0000256" key="7">
    <source>
        <dbReference type="ARBA" id="ARBA00023277"/>
    </source>
</evidence>
<evidence type="ECO:0000313" key="11">
    <source>
        <dbReference type="EMBL" id="BAM85923.1"/>
    </source>
</evidence>
<evidence type="ECO:0000256" key="2">
    <source>
        <dbReference type="ARBA" id="ARBA00013019"/>
    </source>
</evidence>
<dbReference type="InterPro" id="IPR036291">
    <property type="entry name" value="NAD(P)-bd_dom_sf"/>
</dbReference>
<dbReference type="PANTHER" id="PTHR23429">
    <property type="entry name" value="GLUCOSE-6-PHOSPHATE 1-DEHYDROGENASE G6PD"/>
    <property type="match status" value="1"/>
</dbReference>